<evidence type="ECO:0000313" key="3">
    <source>
        <dbReference type="EMBL" id="GAA3820437.1"/>
    </source>
</evidence>
<dbReference type="EMBL" id="BAAAZR010000012">
    <property type="protein sequence ID" value="GAA3820437.1"/>
    <property type="molecule type" value="Genomic_DNA"/>
</dbReference>
<accession>A0ABP7IK27</accession>
<sequence length="107" mass="11742">MSSCWLTLTVLTIAIAGAIGWPQATAHAERAPQSPRVTVTAGDHGPITIGNGKRNKNYSQVMSPTNMRGVQHVSNASVTGDSPSQAAFCRKRHRVCHIHEKMRFHRR</sequence>
<protein>
    <recommendedName>
        <fullName evidence="5">Secreted protein</fullName>
    </recommendedName>
</protein>
<evidence type="ECO:0000256" key="2">
    <source>
        <dbReference type="SAM" id="SignalP"/>
    </source>
</evidence>
<dbReference type="Proteomes" id="UP001500888">
    <property type="component" value="Unassembled WGS sequence"/>
</dbReference>
<comment type="caution">
    <text evidence="3">The sequence shown here is derived from an EMBL/GenBank/DDBJ whole genome shotgun (WGS) entry which is preliminary data.</text>
</comment>
<gene>
    <name evidence="3" type="ORF">GCM10022226_46030</name>
</gene>
<name>A0ABP7IK27_9ACTN</name>
<feature type="chain" id="PRO_5045352616" description="Secreted protein" evidence="2">
    <location>
        <begin position="27"/>
        <end position="107"/>
    </location>
</feature>
<feature type="signal peptide" evidence="2">
    <location>
        <begin position="1"/>
        <end position="26"/>
    </location>
</feature>
<keyword evidence="4" id="KW-1185">Reference proteome</keyword>
<feature type="region of interest" description="Disordered" evidence="1">
    <location>
        <begin position="27"/>
        <end position="60"/>
    </location>
</feature>
<keyword evidence="2" id="KW-0732">Signal</keyword>
<evidence type="ECO:0008006" key="5">
    <source>
        <dbReference type="Google" id="ProtNLM"/>
    </source>
</evidence>
<reference evidence="4" key="1">
    <citation type="journal article" date="2019" name="Int. J. Syst. Evol. Microbiol.">
        <title>The Global Catalogue of Microorganisms (GCM) 10K type strain sequencing project: providing services to taxonomists for standard genome sequencing and annotation.</title>
        <authorList>
            <consortium name="The Broad Institute Genomics Platform"/>
            <consortium name="The Broad Institute Genome Sequencing Center for Infectious Disease"/>
            <person name="Wu L."/>
            <person name="Ma J."/>
        </authorList>
    </citation>
    <scope>NUCLEOTIDE SEQUENCE [LARGE SCALE GENOMIC DNA]</scope>
    <source>
        <strain evidence="4">JCM 16908</strain>
    </source>
</reference>
<organism evidence="3 4">
    <name type="scientific">Sphaerisporangium flaviroseum</name>
    <dbReference type="NCBI Taxonomy" id="509199"/>
    <lineage>
        <taxon>Bacteria</taxon>
        <taxon>Bacillati</taxon>
        <taxon>Actinomycetota</taxon>
        <taxon>Actinomycetes</taxon>
        <taxon>Streptosporangiales</taxon>
        <taxon>Streptosporangiaceae</taxon>
        <taxon>Sphaerisporangium</taxon>
    </lineage>
</organism>
<evidence type="ECO:0000256" key="1">
    <source>
        <dbReference type="SAM" id="MobiDB-lite"/>
    </source>
</evidence>
<evidence type="ECO:0000313" key="4">
    <source>
        <dbReference type="Proteomes" id="UP001500888"/>
    </source>
</evidence>
<proteinExistence type="predicted"/>